<protein>
    <submittedName>
        <fullName evidence="2">Uncharacterized protein</fullName>
    </submittedName>
</protein>
<proteinExistence type="predicted"/>
<reference evidence="2" key="2">
    <citation type="journal article" date="2024" name="Plant">
        <title>Genomic evolution and insights into agronomic trait innovations of Sesamum species.</title>
        <authorList>
            <person name="Miao H."/>
            <person name="Wang L."/>
            <person name="Qu L."/>
            <person name="Liu H."/>
            <person name="Sun Y."/>
            <person name="Le M."/>
            <person name="Wang Q."/>
            <person name="Wei S."/>
            <person name="Zheng Y."/>
            <person name="Lin W."/>
            <person name="Duan Y."/>
            <person name="Cao H."/>
            <person name="Xiong S."/>
            <person name="Wang X."/>
            <person name="Wei L."/>
            <person name="Li C."/>
            <person name="Ma Q."/>
            <person name="Ju M."/>
            <person name="Zhao R."/>
            <person name="Li G."/>
            <person name="Mu C."/>
            <person name="Tian Q."/>
            <person name="Mei H."/>
            <person name="Zhang T."/>
            <person name="Gao T."/>
            <person name="Zhang H."/>
        </authorList>
    </citation>
    <scope>NUCLEOTIDE SEQUENCE</scope>
    <source>
        <strain evidence="2">KEN1</strain>
    </source>
</reference>
<name>A0AAW2WZB3_9LAMI</name>
<gene>
    <name evidence="2" type="ORF">Slati_2252800</name>
</gene>
<evidence type="ECO:0000256" key="1">
    <source>
        <dbReference type="SAM" id="MobiDB-lite"/>
    </source>
</evidence>
<accession>A0AAW2WZB3</accession>
<dbReference type="AlphaFoldDB" id="A0AAW2WZB3"/>
<dbReference type="EMBL" id="JACGWN010000007">
    <property type="protein sequence ID" value="KAL0445301.1"/>
    <property type="molecule type" value="Genomic_DNA"/>
</dbReference>
<comment type="caution">
    <text evidence="2">The sequence shown here is derived from an EMBL/GenBank/DDBJ whole genome shotgun (WGS) entry which is preliminary data.</text>
</comment>
<reference evidence="2" key="1">
    <citation type="submission" date="2020-06" db="EMBL/GenBank/DDBJ databases">
        <authorList>
            <person name="Li T."/>
            <person name="Hu X."/>
            <person name="Zhang T."/>
            <person name="Song X."/>
            <person name="Zhang H."/>
            <person name="Dai N."/>
            <person name="Sheng W."/>
            <person name="Hou X."/>
            <person name="Wei L."/>
        </authorList>
    </citation>
    <scope>NUCLEOTIDE SEQUENCE</scope>
    <source>
        <strain evidence="2">KEN1</strain>
        <tissue evidence="2">Leaf</tissue>
    </source>
</reference>
<feature type="region of interest" description="Disordered" evidence="1">
    <location>
        <begin position="1"/>
        <end position="33"/>
    </location>
</feature>
<feature type="compositionally biased region" description="Gly residues" evidence="1">
    <location>
        <begin position="145"/>
        <end position="155"/>
    </location>
</feature>
<sequence length="182" mass="19194">MDDGRGPSRATATGAAHQGRAPRTAESPTGGQAHAFGLSMSHARHHLFYAAVGLGAFLKCLSPVTTRRGTFRRGGCVCVGRTHTYSARFVVPEHPSGAGTWAFFSGTWAFFLGLGHFPGLGQFWGRRSGSPRAVSGERMRIARGEGPGVRGGGGTNRNDKGLNLSGSWQQGHSAAYNTPSRI</sequence>
<evidence type="ECO:0000313" key="2">
    <source>
        <dbReference type="EMBL" id="KAL0445301.1"/>
    </source>
</evidence>
<feature type="compositionally biased region" description="Polar residues" evidence="1">
    <location>
        <begin position="164"/>
        <end position="182"/>
    </location>
</feature>
<organism evidence="2">
    <name type="scientific">Sesamum latifolium</name>
    <dbReference type="NCBI Taxonomy" id="2727402"/>
    <lineage>
        <taxon>Eukaryota</taxon>
        <taxon>Viridiplantae</taxon>
        <taxon>Streptophyta</taxon>
        <taxon>Embryophyta</taxon>
        <taxon>Tracheophyta</taxon>
        <taxon>Spermatophyta</taxon>
        <taxon>Magnoliopsida</taxon>
        <taxon>eudicotyledons</taxon>
        <taxon>Gunneridae</taxon>
        <taxon>Pentapetalae</taxon>
        <taxon>asterids</taxon>
        <taxon>lamiids</taxon>
        <taxon>Lamiales</taxon>
        <taxon>Pedaliaceae</taxon>
        <taxon>Sesamum</taxon>
    </lineage>
</organism>
<feature type="region of interest" description="Disordered" evidence="1">
    <location>
        <begin position="131"/>
        <end position="182"/>
    </location>
</feature>